<sequence>MRLAGSRDGFTVPSQAHAVDVQTDLLAALVDVMTRDTPVIEHVLDLVHRHLGEVAELRCATVFTLSSEDGGLYPVATVGDPEPGELRTAGMVFRVPAGAPPTRNGDRLTVRLRIGGQTVGVLVLTGGRLDRVREDVVASAGLHLAATLQSLEAERQRQFLANATTTIRRLFERGTVATSVETAAELVARATAEAFRTEFSGLHLVDTDGRIRYAMGVGPTVDNTETLQRNLIGKMANDSPIWRAAVQDGSPVLVSDVETVGVSPGGFVHTMGLRSFIAMPLMSATGPVGIVLCGDASNTRRWSADDHGLARQLAVEGALIVDSARLRQAEQQHVAELTRQAFHDALTGLPNRSHLLEGAEQAVAAAERAGERTALLLLDLDGFKQVNDTAGHHAGDALLQAVAHRLLRTVRDNDLVSRLGGDEFAILLTRNPDHASAATAAERIHQRLSEPFDIEGRTVTIGASIGVAMFPDDAGDVPRLLRGADAAMYRAKRDGGGVRLAR</sequence>
<dbReference type="AlphaFoldDB" id="A0A4Q7ZDA0"/>
<dbReference type="PANTHER" id="PTHR46663">
    <property type="entry name" value="DIGUANYLATE CYCLASE DGCT-RELATED"/>
    <property type="match status" value="1"/>
</dbReference>
<dbReference type="EMBL" id="SHKY01000001">
    <property type="protein sequence ID" value="RZU48640.1"/>
    <property type="molecule type" value="Genomic_DNA"/>
</dbReference>
<dbReference type="Pfam" id="PF00990">
    <property type="entry name" value="GGDEF"/>
    <property type="match status" value="1"/>
</dbReference>
<proteinExistence type="predicted"/>
<accession>A0A4Q7ZDA0</accession>
<dbReference type="InterPro" id="IPR052163">
    <property type="entry name" value="DGC-Regulatory_Protein"/>
</dbReference>
<feature type="domain" description="GGDEF" evidence="1">
    <location>
        <begin position="371"/>
        <end position="502"/>
    </location>
</feature>
<dbReference type="SMART" id="SM00267">
    <property type="entry name" value="GGDEF"/>
    <property type="match status" value="1"/>
</dbReference>
<dbReference type="InterPro" id="IPR029016">
    <property type="entry name" value="GAF-like_dom_sf"/>
</dbReference>
<dbReference type="SMART" id="SM00065">
    <property type="entry name" value="GAF"/>
    <property type="match status" value="1"/>
</dbReference>
<dbReference type="SUPFAM" id="SSF55781">
    <property type="entry name" value="GAF domain-like"/>
    <property type="match status" value="1"/>
</dbReference>
<keyword evidence="3" id="KW-1185">Reference proteome</keyword>
<dbReference type="InterPro" id="IPR000160">
    <property type="entry name" value="GGDEF_dom"/>
</dbReference>
<name>A0A4Q7ZDA0_9ACTN</name>
<evidence type="ECO:0000313" key="2">
    <source>
        <dbReference type="EMBL" id="RZU48640.1"/>
    </source>
</evidence>
<dbReference type="FunFam" id="3.30.70.270:FF:000001">
    <property type="entry name" value="Diguanylate cyclase domain protein"/>
    <property type="match status" value="1"/>
</dbReference>
<dbReference type="PROSITE" id="PS50887">
    <property type="entry name" value="GGDEF"/>
    <property type="match status" value="1"/>
</dbReference>
<dbReference type="InterPro" id="IPR003018">
    <property type="entry name" value="GAF"/>
</dbReference>
<dbReference type="SUPFAM" id="SSF55073">
    <property type="entry name" value="Nucleotide cyclase"/>
    <property type="match status" value="1"/>
</dbReference>
<dbReference type="InterPro" id="IPR029787">
    <property type="entry name" value="Nucleotide_cyclase"/>
</dbReference>
<dbReference type="PANTHER" id="PTHR46663:SF2">
    <property type="entry name" value="GGDEF DOMAIN-CONTAINING PROTEIN"/>
    <property type="match status" value="1"/>
</dbReference>
<dbReference type="CDD" id="cd01949">
    <property type="entry name" value="GGDEF"/>
    <property type="match status" value="1"/>
</dbReference>
<dbReference type="Gene3D" id="3.30.450.40">
    <property type="match status" value="1"/>
</dbReference>
<protein>
    <submittedName>
        <fullName evidence="2">Diguanylate cyclase (GGDEF)-like protein</fullName>
    </submittedName>
</protein>
<dbReference type="Pfam" id="PF13185">
    <property type="entry name" value="GAF_2"/>
    <property type="match status" value="1"/>
</dbReference>
<dbReference type="Proteomes" id="UP000292564">
    <property type="component" value="Unassembled WGS sequence"/>
</dbReference>
<organism evidence="2 3">
    <name type="scientific">Krasilnikovia cinnamomea</name>
    <dbReference type="NCBI Taxonomy" id="349313"/>
    <lineage>
        <taxon>Bacteria</taxon>
        <taxon>Bacillati</taxon>
        <taxon>Actinomycetota</taxon>
        <taxon>Actinomycetes</taxon>
        <taxon>Micromonosporales</taxon>
        <taxon>Micromonosporaceae</taxon>
        <taxon>Krasilnikovia</taxon>
    </lineage>
</organism>
<dbReference type="InterPro" id="IPR043128">
    <property type="entry name" value="Rev_trsase/Diguanyl_cyclase"/>
</dbReference>
<reference evidence="2 3" key="1">
    <citation type="submission" date="2019-02" db="EMBL/GenBank/DDBJ databases">
        <title>Sequencing the genomes of 1000 actinobacteria strains.</title>
        <authorList>
            <person name="Klenk H.-P."/>
        </authorList>
    </citation>
    <scope>NUCLEOTIDE SEQUENCE [LARGE SCALE GENOMIC DNA]</scope>
    <source>
        <strain evidence="2 3">DSM 45162</strain>
    </source>
</reference>
<gene>
    <name evidence="2" type="ORF">EV385_0358</name>
</gene>
<evidence type="ECO:0000259" key="1">
    <source>
        <dbReference type="PROSITE" id="PS50887"/>
    </source>
</evidence>
<evidence type="ECO:0000313" key="3">
    <source>
        <dbReference type="Proteomes" id="UP000292564"/>
    </source>
</evidence>
<dbReference type="NCBIfam" id="TIGR00254">
    <property type="entry name" value="GGDEF"/>
    <property type="match status" value="1"/>
</dbReference>
<dbReference type="Gene3D" id="3.30.70.270">
    <property type="match status" value="1"/>
</dbReference>
<comment type="caution">
    <text evidence="2">The sequence shown here is derived from an EMBL/GenBank/DDBJ whole genome shotgun (WGS) entry which is preliminary data.</text>
</comment>